<proteinExistence type="predicted"/>
<dbReference type="AlphaFoldDB" id="A0A6L3Y4H9"/>
<dbReference type="RefSeq" id="WP_055976350.1">
    <property type="nucleotide sequence ID" value="NZ_WBVX01000067.1"/>
</dbReference>
<evidence type="ECO:0000313" key="2">
    <source>
        <dbReference type="Proteomes" id="UP000481643"/>
    </source>
</evidence>
<dbReference type="SUPFAM" id="SSF55298">
    <property type="entry name" value="YjgF-like"/>
    <property type="match status" value="1"/>
</dbReference>
<dbReference type="Gene3D" id="3.30.1330.40">
    <property type="entry name" value="RutC-like"/>
    <property type="match status" value="1"/>
</dbReference>
<dbReference type="CDD" id="cd06150">
    <property type="entry name" value="YjgF_YER057c_UK114_like_2"/>
    <property type="match status" value="1"/>
</dbReference>
<dbReference type="InterPro" id="IPR035959">
    <property type="entry name" value="RutC-like_sf"/>
</dbReference>
<reference evidence="1 2" key="1">
    <citation type="submission" date="2019-09" db="EMBL/GenBank/DDBJ databases">
        <title>Taxonomic organization of the family Brucellaceae based on a phylogenomic approach.</title>
        <authorList>
            <person name="Leclercq S."/>
            <person name="Cloeckaert A."/>
            <person name="Zygmunt M.S."/>
        </authorList>
    </citation>
    <scope>NUCLEOTIDE SEQUENCE [LARGE SCALE GENOMIC DNA]</scope>
    <source>
        <strain evidence="1 2">WS1830</strain>
    </source>
</reference>
<evidence type="ECO:0000313" key="1">
    <source>
        <dbReference type="EMBL" id="KAB2674282.1"/>
    </source>
</evidence>
<dbReference type="Pfam" id="PF01042">
    <property type="entry name" value="Ribonuc_L-PSP"/>
    <property type="match status" value="1"/>
</dbReference>
<dbReference type="InterPro" id="IPR035709">
    <property type="entry name" value="YoaB-like"/>
</dbReference>
<name>A0A6L3Y4H9_9HYPH</name>
<accession>A0A6L3Y4H9</accession>
<dbReference type="PANTHER" id="PTHR47328">
    <property type="match status" value="1"/>
</dbReference>
<comment type="caution">
    <text evidence="1">The sequence shown here is derived from an EMBL/GenBank/DDBJ whole genome shotgun (WGS) entry which is preliminary data.</text>
</comment>
<organism evidence="1 2">
    <name type="scientific">Brucella tritici</name>
    <dbReference type="NCBI Taxonomy" id="94626"/>
    <lineage>
        <taxon>Bacteria</taxon>
        <taxon>Pseudomonadati</taxon>
        <taxon>Pseudomonadota</taxon>
        <taxon>Alphaproteobacteria</taxon>
        <taxon>Hyphomicrobiales</taxon>
        <taxon>Brucellaceae</taxon>
        <taxon>Brucella/Ochrobactrum group</taxon>
        <taxon>Brucella</taxon>
    </lineage>
</organism>
<protein>
    <submittedName>
        <fullName evidence="1">RidA family protein</fullName>
    </submittedName>
</protein>
<gene>
    <name evidence="1" type="ORF">F9L08_28670</name>
</gene>
<dbReference type="PANTHER" id="PTHR47328:SF1">
    <property type="entry name" value="RUTC FAMILY PROTEIN YOAB"/>
    <property type="match status" value="1"/>
</dbReference>
<dbReference type="EMBL" id="WBVX01000067">
    <property type="protein sequence ID" value="KAB2674282.1"/>
    <property type="molecule type" value="Genomic_DNA"/>
</dbReference>
<dbReference type="InterPro" id="IPR006175">
    <property type="entry name" value="YjgF/YER057c/UK114"/>
</dbReference>
<sequence>MNDITRLETDPRRSRAVVYNGMVFVGGMTADDRSQDITGQTQQTLQKIEAFLAKAGTDKSRLLTAQIWIKNLERDFEAMNAVWNAWTAPNAAPTRATAQADLGAPDVLVEIIVTAANGNPS</sequence>
<dbReference type="Proteomes" id="UP000481643">
    <property type="component" value="Unassembled WGS sequence"/>
</dbReference>